<dbReference type="AlphaFoldDB" id="A0A972GKE6"/>
<dbReference type="GO" id="GO:0005576">
    <property type="term" value="C:extracellular region"/>
    <property type="evidence" value="ECO:0007669"/>
    <property type="project" value="UniProtKB-SubCell"/>
</dbReference>
<gene>
    <name evidence="5" type="ORF">GC093_03860</name>
</gene>
<evidence type="ECO:0000256" key="1">
    <source>
        <dbReference type="ARBA" id="ARBA00004613"/>
    </source>
</evidence>
<dbReference type="PROSITE" id="PS51677">
    <property type="entry name" value="NODB"/>
    <property type="match status" value="1"/>
</dbReference>
<dbReference type="InterPro" id="IPR011330">
    <property type="entry name" value="Glyco_hydro/deAcase_b/a-brl"/>
</dbReference>
<accession>A0A972GKE6</accession>
<dbReference type="PANTHER" id="PTHR34216">
    <property type="match status" value="1"/>
</dbReference>
<evidence type="ECO:0000259" key="4">
    <source>
        <dbReference type="PROSITE" id="PS51677"/>
    </source>
</evidence>
<dbReference type="EMBL" id="WHOD01000013">
    <property type="protein sequence ID" value="NOU92374.1"/>
    <property type="molecule type" value="Genomic_DNA"/>
</dbReference>
<comment type="subcellular location">
    <subcellularLocation>
        <location evidence="1">Secreted</location>
    </subcellularLocation>
</comment>
<dbReference type="GO" id="GO:0016810">
    <property type="term" value="F:hydrolase activity, acting on carbon-nitrogen (but not peptide) bonds"/>
    <property type="evidence" value="ECO:0007669"/>
    <property type="project" value="InterPro"/>
</dbReference>
<evidence type="ECO:0000313" key="6">
    <source>
        <dbReference type="Proteomes" id="UP000641588"/>
    </source>
</evidence>
<comment type="caution">
    <text evidence="5">The sequence shown here is derived from an EMBL/GenBank/DDBJ whole genome shotgun (WGS) entry which is preliminary data.</text>
</comment>
<dbReference type="Proteomes" id="UP000641588">
    <property type="component" value="Unassembled WGS sequence"/>
</dbReference>
<dbReference type="RefSeq" id="WP_171650545.1">
    <property type="nucleotide sequence ID" value="NZ_WHOD01000013.1"/>
</dbReference>
<feature type="signal peptide" evidence="3">
    <location>
        <begin position="1"/>
        <end position="25"/>
    </location>
</feature>
<sequence length="384" mass="42720">MNKLILKAAALSIIGLSIILPSLYAANSNTIFKDQVAVIMYHHVDDEAKSSGTVTTQLFKDQLSLLKNKGYQFITLQQFKEFMQGASVPHNAVLVTFDDGYESFYTNAYPILKSMRIPAVNFVITGDLEDPLASYIPSMSRDEIVEMTSDTNFIDLQCHTNSMHQKLPDDSAMLIGRIITNGTKETEDEYKQRVLTDTGQCISKLSELYPEPIDSYAYPFGIYDKLSSQYIQQAGMKFAFTIVPEMATRDLEPLQIPRINAGNSAISPEGLEASIKRRVVATNHPFNEVPLMETMGQLGGKATMNSKSQVQIQFQNTSWIGTINSQKLTSLTGGKTLNLQKPLYMKNNVVYIGIKDLENAIGVQIVYNPTVQSFSVRQTPAVKP</sequence>
<dbReference type="InterPro" id="IPR002509">
    <property type="entry name" value="NODB_dom"/>
</dbReference>
<reference evidence="5" key="1">
    <citation type="submission" date="2019-10" db="EMBL/GenBank/DDBJ databases">
        <title>Description of Paenibacillus glebae sp. nov.</title>
        <authorList>
            <person name="Carlier A."/>
            <person name="Qi S."/>
        </authorList>
    </citation>
    <scope>NUCLEOTIDE SEQUENCE</scope>
    <source>
        <strain evidence="5">LMG 31456</strain>
    </source>
</reference>
<dbReference type="InterPro" id="IPR051398">
    <property type="entry name" value="Polysacch_Deacetylase"/>
</dbReference>
<evidence type="ECO:0000313" key="5">
    <source>
        <dbReference type="EMBL" id="NOU92374.1"/>
    </source>
</evidence>
<dbReference type="PANTHER" id="PTHR34216:SF3">
    <property type="entry name" value="POLY-BETA-1,6-N-ACETYL-D-GLUCOSAMINE N-DEACETYLASE"/>
    <property type="match status" value="1"/>
</dbReference>
<feature type="chain" id="PRO_5037398852" evidence="3">
    <location>
        <begin position="26"/>
        <end position="384"/>
    </location>
</feature>
<dbReference type="Pfam" id="PF01522">
    <property type="entry name" value="Polysacc_deac_1"/>
    <property type="match status" value="1"/>
</dbReference>
<name>A0A972GKE6_9BACL</name>
<dbReference type="SUPFAM" id="SSF88713">
    <property type="entry name" value="Glycoside hydrolase/deacetylase"/>
    <property type="match status" value="1"/>
</dbReference>
<keyword evidence="6" id="KW-1185">Reference proteome</keyword>
<dbReference type="CDD" id="cd10918">
    <property type="entry name" value="CE4_NodB_like_5s_6s"/>
    <property type="match status" value="1"/>
</dbReference>
<proteinExistence type="predicted"/>
<evidence type="ECO:0000256" key="3">
    <source>
        <dbReference type="SAM" id="SignalP"/>
    </source>
</evidence>
<organism evidence="5 6">
    <name type="scientific">Paenibacillus foliorum</name>
    <dbReference type="NCBI Taxonomy" id="2654974"/>
    <lineage>
        <taxon>Bacteria</taxon>
        <taxon>Bacillati</taxon>
        <taxon>Bacillota</taxon>
        <taxon>Bacilli</taxon>
        <taxon>Bacillales</taxon>
        <taxon>Paenibacillaceae</taxon>
        <taxon>Paenibacillus</taxon>
    </lineage>
</organism>
<dbReference type="Gene3D" id="3.20.20.370">
    <property type="entry name" value="Glycoside hydrolase/deacetylase"/>
    <property type="match status" value="1"/>
</dbReference>
<dbReference type="SUPFAM" id="SSF55383">
    <property type="entry name" value="Copper amine oxidase, domain N"/>
    <property type="match status" value="1"/>
</dbReference>
<dbReference type="InterPro" id="IPR036582">
    <property type="entry name" value="Mao_N_sf"/>
</dbReference>
<dbReference type="InterPro" id="IPR012854">
    <property type="entry name" value="Cu_amine_oxidase-like_N"/>
</dbReference>
<evidence type="ECO:0000256" key="2">
    <source>
        <dbReference type="ARBA" id="ARBA00022729"/>
    </source>
</evidence>
<dbReference type="GO" id="GO:0005975">
    <property type="term" value="P:carbohydrate metabolic process"/>
    <property type="evidence" value="ECO:0007669"/>
    <property type="project" value="InterPro"/>
</dbReference>
<protein>
    <submittedName>
        <fullName evidence="5">Polysaccharide deacetylase family protein</fullName>
    </submittedName>
</protein>
<keyword evidence="2 3" id="KW-0732">Signal</keyword>
<feature type="domain" description="NodB homology" evidence="4">
    <location>
        <begin position="91"/>
        <end position="307"/>
    </location>
</feature>
<dbReference type="Pfam" id="PF07833">
    <property type="entry name" value="Cu_amine_oxidN1"/>
    <property type="match status" value="1"/>
</dbReference>